<dbReference type="Pfam" id="PF07992">
    <property type="entry name" value="Pyr_redox_2"/>
    <property type="match status" value="1"/>
</dbReference>
<dbReference type="PROSITE" id="PS00198">
    <property type="entry name" value="4FE4S_FER_1"/>
    <property type="match status" value="1"/>
</dbReference>
<comment type="caution">
    <text evidence="6">The sequence shown here is derived from an EMBL/GenBank/DDBJ whole genome shotgun (WGS) entry which is preliminary data.</text>
</comment>
<dbReference type="InterPro" id="IPR028261">
    <property type="entry name" value="DPD_II"/>
</dbReference>
<dbReference type="EMBL" id="LAZR01012834">
    <property type="protein sequence ID" value="KKM24870.1"/>
    <property type="molecule type" value="Genomic_DNA"/>
</dbReference>
<dbReference type="PANTHER" id="PTHR43100">
    <property type="entry name" value="GLUTAMATE SYNTHASE [NADPH] SMALL CHAIN"/>
    <property type="match status" value="1"/>
</dbReference>
<accession>A0A0F9LB84</accession>
<dbReference type="SUPFAM" id="SSF46548">
    <property type="entry name" value="alpha-helical ferredoxin"/>
    <property type="match status" value="1"/>
</dbReference>
<dbReference type="GO" id="GO:0051536">
    <property type="term" value="F:iron-sulfur cluster binding"/>
    <property type="evidence" value="ECO:0007669"/>
    <property type="project" value="UniProtKB-KW"/>
</dbReference>
<keyword evidence="2" id="KW-0560">Oxidoreductase</keyword>
<keyword evidence="4" id="KW-0411">Iron-sulfur</keyword>
<dbReference type="InterPro" id="IPR003813">
    <property type="entry name" value="MvhD/FlpD"/>
</dbReference>
<dbReference type="InterPro" id="IPR036188">
    <property type="entry name" value="FAD/NAD-bd_sf"/>
</dbReference>
<dbReference type="GO" id="GO:0016491">
    <property type="term" value="F:oxidoreductase activity"/>
    <property type="evidence" value="ECO:0007669"/>
    <property type="project" value="UniProtKB-KW"/>
</dbReference>
<dbReference type="GO" id="GO:0046872">
    <property type="term" value="F:metal ion binding"/>
    <property type="evidence" value="ECO:0007669"/>
    <property type="project" value="UniProtKB-KW"/>
</dbReference>
<evidence type="ECO:0000256" key="3">
    <source>
        <dbReference type="ARBA" id="ARBA00023004"/>
    </source>
</evidence>
<feature type="domain" description="4Fe-4S ferredoxin-type" evidence="5">
    <location>
        <begin position="480"/>
        <end position="509"/>
    </location>
</feature>
<dbReference type="PRINTS" id="PR00469">
    <property type="entry name" value="PNDRDTASEII"/>
</dbReference>
<dbReference type="SUPFAM" id="SSF51971">
    <property type="entry name" value="Nucleotide-binding domain"/>
    <property type="match status" value="2"/>
</dbReference>
<dbReference type="InterPro" id="IPR017896">
    <property type="entry name" value="4Fe4S_Fe-S-bd"/>
</dbReference>
<dbReference type="AlphaFoldDB" id="A0A0F9LB84"/>
<proteinExistence type="predicted"/>
<dbReference type="Gene3D" id="3.30.70.20">
    <property type="match status" value="1"/>
</dbReference>
<dbReference type="Pfam" id="PF13237">
    <property type="entry name" value="Fer4_10"/>
    <property type="match status" value="1"/>
</dbReference>
<dbReference type="InterPro" id="IPR009051">
    <property type="entry name" value="Helical_ferredxn"/>
</dbReference>
<dbReference type="InterPro" id="IPR023753">
    <property type="entry name" value="FAD/NAD-binding_dom"/>
</dbReference>
<reference evidence="6" key="1">
    <citation type="journal article" date="2015" name="Nature">
        <title>Complex archaea that bridge the gap between prokaryotes and eukaryotes.</title>
        <authorList>
            <person name="Spang A."/>
            <person name="Saw J.H."/>
            <person name="Jorgensen S.L."/>
            <person name="Zaremba-Niedzwiedzka K."/>
            <person name="Martijn J."/>
            <person name="Lind A.E."/>
            <person name="van Eijk R."/>
            <person name="Schleper C."/>
            <person name="Guy L."/>
            <person name="Ettema T.J."/>
        </authorList>
    </citation>
    <scope>NUCLEOTIDE SEQUENCE</scope>
</reference>
<sequence length="669" mass="72903">MSESNINNRNLIPPCQNACPVKTRARDYVAEVAMSRLEEAYAIITENNPFPSVCGRVCMHPCETDCRRNQVDQPISIAALKRYAADYINENKLFLDKPAVKKSGKKVAIVGGGPSGLAAAVKLAEAGHEVKVIEKNKKAGGMLRYGIPKYRLDDGALDEDIKRIKAKGVKIETSKGVEDSSVLHEFREDSDAVLVSIGLSESRALPIEGMDAKGVHLAIPFLTACSSDNGPKIGKKVLVIGGGNVAIDAARSARRLDPKAKITIACLESADEIPASPLELEEADEEKIDVRNCMGPKRVEINNGKVSGMHFITCASVFDEKGQFSPVFMDHEKHFIEVDTVIVAIGQQSNIDFLPEPFKKNGRIVLDNEILAITDDGLFACGEVARGPGAAISAIANGNEAARIINLYLAEKEIHTLEDNDEVIAEVPATISSSRIVKIDRQQTELVEPSVRVKNFKEFDNGLSKRSATKEALRCMDCGSGAFVEAEKCISCLTCVRVCPYWVAKIDPESSIATMPVEGCQACGACAAECPAKAIDLKGYALEGVHSQLTEAFKKKKPTTVGFLCQTGKEVDFGAAHIIRVKCPIRLETEALLKPFELGAKKVFVICHKDTSCRYIEGPKYIRRRVGYLKEMLDNIGVGGENIEVFEKSEKENISKFMKAGKEKVKVKK</sequence>
<feature type="domain" description="4Fe-4S ferredoxin-type" evidence="5">
    <location>
        <begin position="510"/>
        <end position="540"/>
    </location>
</feature>
<dbReference type="PROSITE" id="PS51379">
    <property type="entry name" value="4FE4S_FER_2"/>
    <property type="match status" value="2"/>
</dbReference>
<gene>
    <name evidence="6" type="ORF">LCGC14_1600780</name>
</gene>
<keyword evidence="1" id="KW-0479">Metal-binding</keyword>
<dbReference type="Pfam" id="PF14691">
    <property type="entry name" value="Fer4_20"/>
    <property type="match status" value="1"/>
</dbReference>
<dbReference type="InterPro" id="IPR017900">
    <property type="entry name" value="4Fe4S_Fe_S_CS"/>
</dbReference>
<dbReference type="PRINTS" id="PR00368">
    <property type="entry name" value="FADPNR"/>
</dbReference>
<dbReference type="Gene3D" id="3.50.50.60">
    <property type="entry name" value="FAD/NAD(P)-binding domain"/>
    <property type="match status" value="2"/>
</dbReference>
<dbReference type="Gene3D" id="1.10.1060.10">
    <property type="entry name" value="Alpha-helical ferredoxin"/>
    <property type="match status" value="1"/>
</dbReference>
<name>A0A0F9LB84_9ZZZZ</name>
<evidence type="ECO:0000259" key="5">
    <source>
        <dbReference type="PROSITE" id="PS51379"/>
    </source>
</evidence>
<protein>
    <recommendedName>
        <fullName evidence="5">4Fe-4S ferredoxin-type domain-containing protein</fullName>
    </recommendedName>
</protein>
<dbReference type="PANTHER" id="PTHR43100:SF1">
    <property type="entry name" value="GLUTAMATE SYNTHASE [NADPH] SMALL CHAIN"/>
    <property type="match status" value="1"/>
</dbReference>
<organism evidence="6">
    <name type="scientific">marine sediment metagenome</name>
    <dbReference type="NCBI Taxonomy" id="412755"/>
    <lineage>
        <taxon>unclassified sequences</taxon>
        <taxon>metagenomes</taxon>
        <taxon>ecological metagenomes</taxon>
    </lineage>
</organism>
<evidence type="ECO:0000256" key="1">
    <source>
        <dbReference type="ARBA" id="ARBA00022723"/>
    </source>
</evidence>
<evidence type="ECO:0000256" key="4">
    <source>
        <dbReference type="ARBA" id="ARBA00023014"/>
    </source>
</evidence>
<dbReference type="Pfam" id="PF02662">
    <property type="entry name" value="FlpD"/>
    <property type="match status" value="1"/>
</dbReference>
<evidence type="ECO:0000256" key="2">
    <source>
        <dbReference type="ARBA" id="ARBA00023002"/>
    </source>
</evidence>
<dbReference type="SUPFAM" id="SSF54862">
    <property type="entry name" value="4Fe-4S ferredoxins"/>
    <property type="match status" value="1"/>
</dbReference>
<keyword evidence="3" id="KW-0408">Iron</keyword>
<dbReference type="InterPro" id="IPR051394">
    <property type="entry name" value="Glutamate_Synthase"/>
</dbReference>
<evidence type="ECO:0000313" key="6">
    <source>
        <dbReference type="EMBL" id="KKM24870.1"/>
    </source>
</evidence>